<dbReference type="InterPro" id="IPR011042">
    <property type="entry name" value="6-blade_b-propeller_TolB-like"/>
</dbReference>
<evidence type="ECO:0000313" key="1">
    <source>
        <dbReference type="EMBL" id="HGU31676.1"/>
    </source>
</evidence>
<reference evidence="1" key="1">
    <citation type="journal article" date="2020" name="mSystems">
        <title>Genome- and Community-Level Interaction Insights into Carbon Utilization and Element Cycling Functions of Hydrothermarchaeota in Hydrothermal Sediment.</title>
        <authorList>
            <person name="Zhou Z."/>
            <person name="Liu Y."/>
            <person name="Xu W."/>
            <person name="Pan J."/>
            <person name="Luo Z.H."/>
            <person name="Li M."/>
        </authorList>
    </citation>
    <scope>NUCLEOTIDE SEQUENCE [LARGE SCALE GENOMIC DNA]</scope>
    <source>
        <strain evidence="1">SpSt-477</strain>
    </source>
</reference>
<comment type="caution">
    <text evidence="1">The sequence shown here is derived from an EMBL/GenBank/DDBJ whole genome shotgun (WGS) entry which is preliminary data.</text>
</comment>
<sequence>MNRWIDRIPVFAVCLLFFWGIPEVQTSAASEIEALTGAHTRVVWLQDHGDGTDSLCRGNQLMVMGLDSRDEKGERPLLSAVAGYRKPLMTPDGKRVVFSLQRPEMIFVVNWDGGLPTALTKGMAVAVWAEPKTGMTWVYAVRKPDPQDEDRFSEIVRFPIDRPEVEELVWNKTAVNKDNFQLSRDGNTACSTLPWPSIGRMVLPNRSSQVYAKGCWPSMAPDDSRLAWVFDGSHRNLTMFPADGGGPWRVAIDRAKGIDGFEVYHPRWTNHPGYLVITGPYKIAAGANAIRGGGAGVEVYLGKFSADMTAVTDWVQVTHNRKADFFPDAWIAGGERASLRLEIGPGKGLRAGKTSLPRSITMEGALLEMSDIPDPSAILPYRNAFAVYRYRVISADGSDAAGLEVGKEILVAHWVIRDGKKLSGYPRSLGRTYRMTIEDMAMHPEWESERLIRDMDAWDLPLYVDVSG</sequence>
<dbReference type="SUPFAM" id="SSF69304">
    <property type="entry name" value="Tricorn protease N-terminal domain"/>
    <property type="match status" value="1"/>
</dbReference>
<accession>A0A7C4RQU0</accession>
<proteinExistence type="predicted"/>
<dbReference type="EMBL" id="DSUH01000051">
    <property type="protein sequence ID" value="HGU31676.1"/>
    <property type="molecule type" value="Genomic_DNA"/>
</dbReference>
<protein>
    <recommendedName>
        <fullName evidence="2">Hydrazine synthase alpha subunit middle domain-containing protein</fullName>
    </recommendedName>
</protein>
<evidence type="ECO:0008006" key="2">
    <source>
        <dbReference type="Google" id="ProtNLM"/>
    </source>
</evidence>
<dbReference type="AlphaFoldDB" id="A0A7C4RQU0"/>
<name>A0A7C4RQU0_9BACT</name>
<gene>
    <name evidence="1" type="ORF">ENS29_02335</name>
</gene>
<organism evidence="1">
    <name type="scientific">Desulfatirhabdium butyrativorans</name>
    <dbReference type="NCBI Taxonomy" id="340467"/>
    <lineage>
        <taxon>Bacteria</taxon>
        <taxon>Pseudomonadati</taxon>
        <taxon>Thermodesulfobacteriota</taxon>
        <taxon>Desulfobacteria</taxon>
        <taxon>Desulfobacterales</taxon>
        <taxon>Desulfatirhabdiaceae</taxon>
        <taxon>Desulfatirhabdium</taxon>
    </lineage>
</organism>
<dbReference type="Gene3D" id="2.120.10.30">
    <property type="entry name" value="TolB, C-terminal domain"/>
    <property type="match status" value="1"/>
</dbReference>